<name>A0A2G8T4Y4_9BURK</name>
<evidence type="ECO:0000313" key="4">
    <source>
        <dbReference type="Proteomes" id="UP000228593"/>
    </source>
</evidence>
<protein>
    <recommendedName>
        <fullName evidence="2">Type II secretion system protein GspB C-terminal domain-containing protein</fullName>
    </recommendedName>
</protein>
<accession>A0A2G8T4Y4</accession>
<feature type="domain" description="Type II secretion system protein GspB C-terminal" evidence="2">
    <location>
        <begin position="135"/>
        <end position="193"/>
    </location>
</feature>
<dbReference type="AlphaFoldDB" id="A0A2G8T4Y4"/>
<keyword evidence="1" id="KW-0812">Transmembrane</keyword>
<keyword evidence="1" id="KW-0472">Membrane</keyword>
<organism evidence="3 4">
    <name type="scientific">Massilia psychrophila</name>
    <dbReference type="NCBI Taxonomy" id="1603353"/>
    <lineage>
        <taxon>Bacteria</taxon>
        <taxon>Pseudomonadati</taxon>
        <taxon>Pseudomonadota</taxon>
        <taxon>Betaproteobacteria</taxon>
        <taxon>Burkholderiales</taxon>
        <taxon>Oxalobacteraceae</taxon>
        <taxon>Telluria group</taxon>
        <taxon>Massilia</taxon>
    </lineage>
</organism>
<dbReference type="RefSeq" id="WP_099914550.1">
    <property type="nucleotide sequence ID" value="NZ_BMHS01000004.1"/>
</dbReference>
<dbReference type="GO" id="GO:0015627">
    <property type="term" value="C:type II protein secretion system complex"/>
    <property type="evidence" value="ECO:0007669"/>
    <property type="project" value="InterPro"/>
</dbReference>
<proteinExistence type="predicted"/>
<comment type="caution">
    <text evidence="3">The sequence shown here is derived from an EMBL/GenBank/DDBJ whole genome shotgun (WGS) entry which is preliminary data.</text>
</comment>
<keyword evidence="4" id="KW-1185">Reference proteome</keyword>
<gene>
    <name evidence="3" type="ORF">CR103_03085</name>
</gene>
<evidence type="ECO:0000313" key="3">
    <source>
        <dbReference type="EMBL" id="PIL41106.1"/>
    </source>
</evidence>
<evidence type="ECO:0000256" key="1">
    <source>
        <dbReference type="SAM" id="Phobius"/>
    </source>
</evidence>
<dbReference type="Pfam" id="PF16537">
    <property type="entry name" value="T2SSB"/>
    <property type="match status" value="1"/>
</dbReference>
<dbReference type="Proteomes" id="UP000228593">
    <property type="component" value="Unassembled WGS sequence"/>
</dbReference>
<dbReference type="OrthoDB" id="5432325at2"/>
<reference evidence="3 4" key="1">
    <citation type="submission" date="2017-10" db="EMBL/GenBank/DDBJ databases">
        <title>Massilia psychrophilum sp. nov., a novel purple-pigmented bacterium isolated from Tianshan glacier, Xinjiang Municipality, China.</title>
        <authorList>
            <person name="Wang H."/>
        </authorList>
    </citation>
    <scope>NUCLEOTIDE SEQUENCE [LARGE SCALE GENOMIC DNA]</scope>
    <source>
        <strain evidence="3 4">JCM 30813</strain>
    </source>
</reference>
<sequence length="194" mass="20774">MSYILEALKKAQAERQLGSAPTLLAVPVGAAPGRGAPARLRPMLPWIALTAVALAVALAVLAWRFQSPVMKPAPAPLQTAVTPPPASMPPLAVVPSSVPVRPVAPRPVAPKPAPVALEETLPSLRELPEPIRQSVPPLVFGGYMYSKNPADRLLLIDKALRHEGEEVAPGLVLEKLLPKAAVMNYRGYRYRVPY</sequence>
<dbReference type="InterPro" id="IPR032389">
    <property type="entry name" value="GspB_C"/>
</dbReference>
<dbReference type="EMBL" id="PDOB01000003">
    <property type="protein sequence ID" value="PIL41106.1"/>
    <property type="molecule type" value="Genomic_DNA"/>
</dbReference>
<feature type="transmembrane region" description="Helical" evidence="1">
    <location>
        <begin position="43"/>
        <end position="63"/>
    </location>
</feature>
<keyword evidence="1" id="KW-1133">Transmembrane helix</keyword>
<evidence type="ECO:0000259" key="2">
    <source>
        <dbReference type="Pfam" id="PF16537"/>
    </source>
</evidence>